<keyword evidence="2" id="KW-1185">Reference proteome</keyword>
<organism evidence="1 2">
    <name type="scientific">Paxillus involutus ATCC 200175</name>
    <dbReference type="NCBI Taxonomy" id="664439"/>
    <lineage>
        <taxon>Eukaryota</taxon>
        <taxon>Fungi</taxon>
        <taxon>Dikarya</taxon>
        <taxon>Basidiomycota</taxon>
        <taxon>Agaricomycotina</taxon>
        <taxon>Agaricomycetes</taxon>
        <taxon>Agaricomycetidae</taxon>
        <taxon>Boletales</taxon>
        <taxon>Paxilineae</taxon>
        <taxon>Paxillaceae</taxon>
        <taxon>Paxillus</taxon>
    </lineage>
</organism>
<gene>
    <name evidence="1" type="ORF">PAXINDRAFT_84552</name>
</gene>
<accession>A0A0C9TUB3</accession>
<evidence type="ECO:0000313" key="1">
    <source>
        <dbReference type="EMBL" id="KIJ11397.1"/>
    </source>
</evidence>
<sequence length="121" mass="14742">DFIPRLKNHLLAQLHGLVYDGDKYDFSDEDCKCVVITNNKMYHHSMFHVNYTTYDLWHEQDTVNPLTPTDVMVLSHKDEQTHPYWYVRVIQVFHVMVKYWKDTYLPFCEPTCMNVFFVRWF</sequence>
<evidence type="ECO:0000313" key="2">
    <source>
        <dbReference type="Proteomes" id="UP000053647"/>
    </source>
</evidence>
<reference evidence="1 2" key="1">
    <citation type="submission" date="2014-06" db="EMBL/GenBank/DDBJ databases">
        <authorList>
            <consortium name="DOE Joint Genome Institute"/>
            <person name="Kuo A."/>
            <person name="Kohler A."/>
            <person name="Nagy L.G."/>
            <person name="Floudas D."/>
            <person name="Copeland A."/>
            <person name="Barry K.W."/>
            <person name="Cichocki N."/>
            <person name="Veneault-Fourrey C."/>
            <person name="LaButti K."/>
            <person name="Lindquist E.A."/>
            <person name="Lipzen A."/>
            <person name="Lundell T."/>
            <person name="Morin E."/>
            <person name="Murat C."/>
            <person name="Sun H."/>
            <person name="Tunlid A."/>
            <person name="Henrissat B."/>
            <person name="Grigoriev I.V."/>
            <person name="Hibbett D.S."/>
            <person name="Martin F."/>
            <person name="Nordberg H.P."/>
            <person name="Cantor M.N."/>
            <person name="Hua S.X."/>
        </authorList>
    </citation>
    <scope>NUCLEOTIDE SEQUENCE [LARGE SCALE GENOMIC DNA]</scope>
    <source>
        <strain evidence="1 2">ATCC 200175</strain>
    </source>
</reference>
<dbReference type="EMBL" id="KN819380">
    <property type="protein sequence ID" value="KIJ11397.1"/>
    <property type="molecule type" value="Genomic_DNA"/>
</dbReference>
<reference evidence="2" key="2">
    <citation type="submission" date="2015-01" db="EMBL/GenBank/DDBJ databases">
        <title>Evolutionary Origins and Diversification of the Mycorrhizal Mutualists.</title>
        <authorList>
            <consortium name="DOE Joint Genome Institute"/>
            <consortium name="Mycorrhizal Genomics Consortium"/>
            <person name="Kohler A."/>
            <person name="Kuo A."/>
            <person name="Nagy L.G."/>
            <person name="Floudas D."/>
            <person name="Copeland A."/>
            <person name="Barry K.W."/>
            <person name="Cichocki N."/>
            <person name="Veneault-Fourrey C."/>
            <person name="LaButti K."/>
            <person name="Lindquist E.A."/>
            <person name="Lipzen A."/>
            <person name="Lundell T."/>
            <person name="Morin E."/>
            <person name="Murat C."/>
            <person name="Riley R."/>
            <person name="Ohm R."/>
            <person name="Sun H."/>
            <person name="Tunlid A."/>
            <person name="Henrissat B."/>
            <person name="Grigoriev I.V."/>
            <person name="Hibbett D.S."/>
            <person name="Martin F."/>
        </authorList>
    </citation>
    <scope>NUCLEOTIDE SEQUENCE [LARGE SCALE GENOMIC DNA]</scope>
    <source>
        <strain evidence="2">ATCC 200175</strain>
    </source>
</reference>
<dbReference type="OrthoDB" id="2692094at2759"/>
<dbReference type="AlphaFoldDB" id="A0A0C9TUB3"/>
<protein>
    <submittedName>
        <fullName evidence="1">Uncharacterized protein</fullName>
    </submittedName>
</protein>
<feature type="non-terminal residue" evidence="1">
    <location>
        <position position="1"/>
    </location>
</feature>
<name>A0A0C9TUB3_PAXIN</name>
<dbReference type="Proteomes" id="UP000053647">
    <property type="component" value="Unassembled WGS sequence"/>
</dbReference>
<dbReference type="HOGENOM" id="CLU_002498_7_0_1"/>
<proteinExistence type="predicted"/>